<evidence type="ECO:0000313" key="2">
    <source>
        <dbReference type="Proteomes" id="UP001062846"/>
    </source>
</evidence>
<name>A0ACC0M6V7_RHOML</name>
<keyword evidence="2" id="KW-1185">Reference proteome</keyword>
<dbReference type="EMBL" id="CM046397">
    <property type="protein sequence ID" value="KAI8536247.1"/>
    <property type="molecule type" value="Genomic_DNA"/>
</dbReference>
<proteinExistence type="predicted"/>
<evidence type="ECO:0000313" key="1">
    <source>
        <dbReference type="EMBL" id="KAI8536247.1"/>
    </source>
</evidence>
<dbReference type="Proteomes" id="UP001062846">
    <property type="component" value="Chromosome 10"/>
</dbReference>
<accession>A0ACC0M6V7</accession>
<gene>
    <name evidence="1" type="ORF">RHMOL_Rhmol10G0241500</name>
</gene>
<organism evidence="1 2">
    <name type="scientific">Rhododendron molle</name>
    <name type="common">Chinese azalea</name>
    <name type="synonym">Azalea mollis</name>
    <dbReference type="NCBI Taxonomy" id="49168"/>
    <lineage>
        <taxon>Eukaryota</taxon>
        <taxon>Viridiplantae</taxon>
        <taxon>Streptophyta</taxon>
        <taxon>Embryophyta</taxon>
        <taxon>Tracheophyta</taxon>
        <taxon>Spermatophyta</taxon>
        <taxon>Magnoliopsida</taxon>
        <taxon>eudicotyledons</taxon>
        <taxon>Gunneridae</taxon>
        <taxon>Pentapetalae</taxon>
        <taxon>asterids</taxon>
        <taxon>Ericales</taxon>
        <taxon>Ericaceae</taxon>
        <taxon>Ericoideae</taxon>
        <taxon>Rhodoreae</taxon>
        <taxon>Rhododendron</taxon>
    </lineage>
</organism>
<comment type="caution">
    <text evidence="1">The sequence shown here is derived from an EMBL/GenBank/DDBJ whole genome shotgun (WGS) entry which is preliminary data.</text>
</comment>
<sequence>MGISISLMQGQDAYSISVLPDAGTTNLQCESQLALLGDSEVLNQSNTQMCLDAKLNCQNYISLEMENAEAYSPCIVDVDIENGNSGTPITNDDSKEKLKIEGPLIITVSVNCHCMSMFYNLMECDNVFEAADQSMTDKVHESPKNRSRKYKRSVSMNARKVVLLFSALSSMGTIILIYLTLRVRQIGDGSIHN</sequence>
<reference evidence="1" key="1">
    <citation type="submission" date="2022-02" db="EMBL/GenBank/DDBJ databases">
        <title>Plant Genome Project.</title>
        <authorList>
            <person name="Zhang R.-G."/>
        </authorList>
    </citation>
    <scope>NUCLEOTIDE SEQUENCE</scope>
    <source>
        <strain evidence="1">AT1</strain>
    </source>
</reference>
<protein>
    <submittedName>
        <fullName evidence="1">Uncharacterized protein</fullName>
    </submittedName>
</protein>